<dbReference type="InterPro" id="IPR014772">
    <property type="entry name" value="Munc13_dom-2"/>
</dbReference>
<proteinExistence type="predicted"/>
<dbReference type="InterPro" id="IPR008528">
    <property type="entry name" value="unc-13_homologue"/>
</dbReference>
<feature type="region of interest" description="Disordered" evidence="1">
    <location>
        <begin position="1"/>
        <end position="24"/>
    </location>
</feature>
<evidence type="ECO:0000313" key="4">
    <source>
        <dbReference type="Proteomes" id="UP001633002"/>
    </source>
</evidence>
<dbReference type="Gene3D" id="1.10.357.50">
    <property type="match status" value="1"/>
</dbReference>
<keyword evidence="4" id="KW-1185">Reference proteome</keyword>
<name>A0ABD3HK89_9MARC</name>
<sequence length="1448" mass="164506">MPLSTHTDNVGLHNSDPSRPSVDKYINPAKLSASLSILLDRDAPLARLDTKKLLEALKRVQSEKARACDDDDDEDEFATPDASTGTQARPGLTRRLSSIRVANPESGRVKEISVRHRKSSAGAHKAEENSNFDSLEDVGIDDIFRVLRGHAREPPAPVDPGNEEASIPKTANVCEAVLRSVFAPKTVDENREEGDGNVEILKEAFALPESQFDSAERRAKYAARYRRAELRAKFEFLNRDKDETVRPDQFGDLKSYQTWKQQEQDRILDLITSLGGEVPPFSGSVQVKKIAAYHLKPPKWTKKLQCTSGQPSFQVYYTVKVLPGTPKTLSSGKVLDYDVEDPASLLEPAFLSKVIFCKGTAEWPGESSWITVNSLQDRILIEFWERKEQTCIRLNVTKKRVAEGCTTNLSCGLRRKSRRNKKVPPRIGDRFLGQKIINFSYIEGQALIDGRTQGTAPEELENLADARNRECKSVVHLQFNCSCKSDSRDKPPNESLLKPPVDDLGQAYDCLLRVAFLADKAEYKLGEKWEKVLEDFASHYRIRPERTRLSLICMWADKFEPTYLYLNTIVDEWSPVCTAAKEGKLTKSELSLHSCIAGKLSKPAEEALEDFQNIFAGNQASGALSKLLELLGLILCWEPNANKILVPLQGWIEDSCEKRLRSKLFCDSNGETQEEVTLQNLKETVKFVRSDIREHREVYQGEFPPEFNLVYVTAPFYYRLVIQYTKSFIEGVVEKTFTAEYGELATELLSLQQDIESYGIQLAFTDIHHLFEKNITEWLVVMEPRMFEFVMNSCSGENWEPLNKTASATEVNFMYSGSVIDLYWMMTEYVDELTSRLLTLPSGLQYVWHIEAGVCSAVQLYVGRLEKLCLRDLPQEERGRFSDGLDQSDSDSDSSFVNAPHTPPQSISMPLCVKLNNIHEVIQRQQELETYLDLRLQSFLPCVEADYDLHMSEDVPAEERFESINDDLAGEIKVGDKFKDLNKIIHHTYNNVIGSIIERMQGRLRSELQNVLTSVPEGEEYDIVDVLEPLTSFMDENIVVMNDWLQPVIFKRLLKEVAKALFFCMEEFVLNKDDDPTPMTLHQREILGRSVAELYDYFDGYGEGNGRGLTSAQTHQACARLRKILECWDLRTDKLCIEYWPAWIKFNDYMFEKQTSSSMDHMGDSSDDDDLSSTSSSSMAAQWEDEVELHVLDYLLLLKQRKDDEAKELVATQSLIATEKMTQFMFGLPSDEEIIASFSCRDAATKKEGTLHITSNHVAFAENSVVAAHNRRHFVLSFVRLMTVHTKRETGVVLVPFNLRPKTFIDLEDPAEVSLTVFQQVKGSGIYLEKSMSPSFSSENDLSRIVLKEEVTAEYHCSKRQGVIRQLRGTLKVSPTHITFEPLEILRKEREAMDFANICNVAERKGYRASCLVIDLKFGGHVEFVDFTDCEQTLSEIVEDIRKFVMAG</sequence>
<evidence type="ECO:0000313" key="3">
    <source>
        <dbReference type="EMBL" id="KAL3690809.1"/>
    </source>
</evidence>
<reference evidence="3 4" key="1">
    <citation type="submission" date="2024-09" db="EMBL/GenBank/DDBJ databases">
        <title>Chromosome-scale assembly of Riccia sorocarpa.</title>
        <authorList>
            <person name="Paukszto L."/>
        </authorList>
    </citation>
    <scope>NUCLEOTIDE SEQUENCE [LARGE SCALE GENOMIC DNA]</scope>
    <source>
        <strain evidence="3">LP-2024</strain>
        <tissue evidence="3">Aerial parts of the thallus</tissue>
    </source>
</reference>
<gene>
    <name evidence="3" type="ORF">R1sor_004460</name>
</gene>
<evidence type="ECO:0000256" key="1">
    <source>
        <dbReference type="SAM" id="MobiDB-lite"/>
    </source>
</evidence>
<feature type="region of interest" description="Disordered" evidence="1">
    <location>
        <begin position="1157"/>
        <end position="1177"/>
    </location>
</feature>
<dbReference type="Proteomes" id="UP001633002">
    <property type="component" value="Unassembled WGS sequence"/>
</dbReference>
<dbReference type="PANTHER" id="PTHR31280:SF24">
    <property type="entry name" value="C2 DOMAIN-CONTAINING PROTEIN"/>
    <property type="match status" value="1"/>
</dbReference>
<comment type="caution">
    <text evidence="3">The sequence shown here is derived from an EMBL/GenBank/DDBJ whole genome shotgun (WGS) entry which is preliminary data.</text>
</comment>
<feature type="region of interest" description="Disordered" evidence="1">
    <location>
        <begin position="61"/>
        <end position="92"/>
    </location>
</feature>
<dbReference type="PANTHER" id="PTHR31280">
    <property type="entry name" value="PROTEIN UNC-13 HOMOLOG"/>
    <property type="match status" value="1"/>
</dbReference>
<dbReference type="EMBL" id="JBJQOH010000003">
    <property type="protein sequence ID" value="KAL3690809.1"/>
    <property type="molecule type" value="Genomic_DNA"/>
</dbReference>
<accession>A0ABD3HK89</accession>
<protein>
    <recommendedName>
        <fullName evidence="2">MHD2 domain-containing protein</fullName>
    </recommendedName>
</protein>
<dbReference type="PROSITE" id="PS51259">
    <property type="entry name" value="MHD2"/>
    <property type="match status" value="1"/>
</dbReference>
<evidence type="ECO:0000259" key="2">
    <source>
        <dbReference type="PROSITE" id="PS51259"/>
    </source>
</evidence>
<feature type="domain" description="MHD2" evidence="2">
    <location>
        <begin position="1024"/>
        <end position="1139"/>
    </location>
</feature>
<feature type="region of interest" description="Disordered" evidence="1">
    <location>
        <begin position="880"/>
        <end position="903"/>
    </location>
</feature>
<organism evidence="3 4">
    <name type="scientific">Riccia sorocarpa</name>
    <dbReference type="NCBI Taxonomy" id="122646"/>
    <lineage>
        <taxon>Eukaryota</taxon>
        <taxon>Viridiplantae</taxon>
        <taxon>Streptophyta</taxon>
        <taxon>Embryophyta</taxon>
        <taxon>Marchantiophyta</taxon>
        <taxon>Marchantiopsida</taxon>
        <taxon>Marchantiidae</taxon>
        <taxon>Marchantiales</taxon>
        <taxon>Ricciaceae</taxon>
        <taxon>Riccia</taxon>
    </lineage>
</organism>
<feature type="compositionally biased region" description="Acidic residues" evidence="1">
    <location>
        <begin position="69"/>
        <end position="78"/>
    </location>
</feature>